<dbReference type="InterPro" id="IPR033900">
    <property type="entry name" value="Gram_neg_porin_domain"/>
</dbReference>
<dbReference type="GO" id="GO:0016020">
    <property type="term" value="C:membrane"/>
    <property type="evidence" value="ECO:0007669"/>
    <property type="project" value="InterPro"/>
</dbReference>
<evidence type="ECO:0000313" key="4">
    <source>
        <dbReference type="Proteomes" id="UP000541535"/>
    </source>
</evidence>
<dbReference type="GO" id="GO:0015288">
    <property type="term" value="F:porin activity"/>
    <property type="evidence" value="ECO:0007669"/>
    <property type="project" value="InterPro"/>
</dbReference>
<keyword evidence="1" id="KW-0732">Signal</keyword>
<dbReference type="Gene3D" id="2.40.160.10">
    <property type="entry name" value="Porin"/>
    <property type="match status" value="1"/>
</dbReference>
<dbReference type="AlphaFoldDB" id="A0A7W5B8Q4"/>
<gene>
    <name evidence="3" type="ORF">FHS03_001630</name>
</gene>
<dbReference type="EMBL" id="JACHXD010000003">
    <property type="protein sequence ID" value="MBB3118599.1"/>
    <property type="molecule type" value="Genomic_DNA"/>
</dbReference>
<dbReference type="Proteomes" id="UP000541535">
    <property type="component" value="Unassembled WGS sequence"/>
</dbReference>
<dbReference type="Pfam" id="PF13609">
    <property type="entry name" value="Porin_4"/>
    <property type="match status" value="1"/>
</dbReference>
<dbReference type="RefSeq" id="WP_183440488.1">
    <property type="nucleotide sequence ID" value="NZ_JACHXD010000003.1"/>
</dbReference>
<accession>A0A7W5B8Q4</accession>
<protein>
    <submittedName>
        <fullName evidence="3">Putative porin</fullName>
    </submittedName>
</protein>
<name>A0A7W5B8Q4_9BURK</name>
<evidence type="ECO:0000259" key="2">
    <source>
        <dbReference type="Pfam" id="PF13609"/>
    </source>
</evidence>
<dbReference type="SUPFAM" id="SSF56935">
    <property type="entry name" value="Porins"/>
    <property type="match status" value="1"/>
</dbReference>
<comment type="caution">
    <text evidence="3">The sequence shown here is derived from an EMBL/GenBank/DDBJ whole genome shotgun (WGS) entry which is preliminary data.</text>
</comment>
<evidence type="ECO:0000256" key="1">
    <source>
        <dbReference type="SAM" id="SignalP"/>
    </source>
</evidence>
<sequence length="280" mass="30541">MKHRQIAPLLLFWPLLAGAQTPQQLKVYGVVDPRWDVLAPGRAYSPQSTALIEIDDPLHGGLAGAATSLAGETTRPYENAVKYEARRRGWNASAIYSYGESNFSTPRQRAYGATLGYAGALFNVRLAHQRKNNPLPDITGKSVPLDLASRNSLIAANLHIGPALTYAAYGVNRGMGAVPWDLSQPYGALAMATPSTDSRDMMLGLALQRGATTWMLSYIRKDDRDPTDLDARQIAFGMSYAMSKRTGWYAAYAQVRHDNGRPAAIGRASSGLRFGLRHAF</sequence>
<proteinExistence type="predicted"/>
<feature type="chain" id="PRO_5030988086" evidence="1">
    <location>
        <begin position="20"/>
        <end position="280"/>
    </location>
</feature>
<feature type="domain" description="Porin" evidence="2">
    <location>
        <begin position="59"/>
        <end position="259"/>
    </location>
</feature>
<keyword evidence="4" id="KW-1185">Reference proteome</keyword>
<evidence type="ECO:0000313" key="3">
    <source>
        <dbReference type="EMBL" id="MBB3118599.1"/>
    </source>
</evidence>
<organism evidence="3 4">
    <name type="scientific">Pseudoduganella violacea</name>
    <dbReference type="NCBI Taxonomy" id="1715466"/>
    <lineage>
        <taxon>Bacteria</taxon>
        <taxon>Pseudomonadati</taxon>
        <taxon>Pseudomonadota</taxon>
        <taxon>Betaproteobacteria</taxon>
        <taxon>Burkholderiales</taxon>
        <taxon>Oxalobacteraceae</taxon>
        <taxon>Telluria group</taxon>
        <taxon>Pseudoduganella</taxon>
    </lineage>
</organism>
<reference evidence="3 4" key="1">
    <citation type="submission" date="2020-08" db="EMBL/GenBank/DDBJ databases">
        <title>Genomic Encyclopedia of Type Strains, Phase III (KMG-III): the genomes of soil and plant-associated and newly described type strains.</title>
        <authorList>
            <person name="Whitman W."/>
        </authorList>
    </citation>
    <scope>NUCLEOTIDE SEQUENCE [LARGE SCALE GENOMIC DNA]</scope>
    <source>
        <strain evidence="3 4">CECT 8897</strain>
    </source>
</reference>
<dbReference type="InterPro" id="IPR023614">
    <property type="entry name" value="Porin_dom_sf"/>
</dbReference>
<feature type="signal peptide" evidence="1">
    <location>
        <begin position="1"/>
        <end position="19"/>
    </location>
</feature>